<gene>
    <name evidence="1" type="ORF">JG687_00004772</name>
</gene>
<dbReference type="Proteomes" id="UP000688947">
    <property type="component" value="Unassembled WGS sequence"/>
</dbReference>
<dbReference type="AlphaFoldDB" id="A0A8T1UP03"/>
<evidence type="ECO:0000313" key="2">
    <source>
        <dbReference type="Proteomes" id="UP000688947"/>
    </source>
</evidence>
<dbReference type="VEuPathDB" id="FungiDB:PC110_g9081"/>
<sequence>MSFALNVTVPTAHDDVRYFDNSWRHIGVDLRTQRWKNVVSIDRMLRDHHPHEVLTHVEQNTNWCAKTFTLALKVERIIFEAAASRESYRGEHTLRARMAQVSRRLIDLRKRKNMVKFGMRLPRQIMYALGPSCHLSRAFATHLKKEGGGGCQFPGLVSFATFHFAPSASSALKSLQVEMTTGPPTFLGIRAVDNQQQVKQESGAFFFGVDPTVPTQPGGSFQRGVNGMFGVPVGANFGPNAYSTSSNYSANWRENDGMVQGLRTRNVVLIEQMLSNHAPHDVLTQVPENIDWHSKTFQVAVKIERLMFNTATSREDYLNESTLRTRVQNLSRNLIQLRKRKNMNSENFAALSMS</sequence>
<dbReference type="EMBL" id="JAENGZ010000169">
    <property type="protein sequence ID" value="KAG6966564.1"/>
    <property type="molecule type" value="Genomic_DNA"/>
</dbReference>
<name>A0A8T1UP03_9STRA</name>
<accession>A0A8T1UP03</accession>
<protein>
    <submittedName>
        <fullName evidence="1">Uncharacterized protein</fullName>
    </submittedName>
</protein>
<evidence type="ECO:0000313" key="1">
    <source>
        <dbReference type="EMBL" id="KAG6966564.1"/>
    </source>
</evidence>
<comment type="caution">
    <text evidence="1">The sequence shown here is derived from an EMBL/GenBank/DDBJ whole genome shotgun (WGS) entry which is preliminary data.</text>
</comment>
<dbReference type="VEuPathDB" id="FungiDB:PC110_g9082"/>
<dbReference type="OrthoDB" id="91519at2759"/>
<reference evidence="1" key="1">
    <citation type="submission" date="2021-01" db="EMBL/GenBank/DDBJ databases">
        <title>Phytophthora aleatoria, a newly-described species from Pinus radiata is distinct from Phytophthora cactorum isolates based on comparative genomics.</title>
        <authorList>
            <person name="Mcdougal R."/>
            <person name="Panda P."/>
            <person name="Williams N."/>
            <person name="Studholme D.J."/>
        </authorList>
    </citation>
    <scope>NUCLEOTIDE SEQUENCE</scope>
    <source>
        <strain evidence="1">NZFS 3830</strain>
    </source>
</reference>
<organism evidence="1 2">
    <name type="scientific">Phytophthora cactorum</name>
    <dbReference type="NCBI Taxonomy" id="29920"/>
    <lineage>
        <taxon>Eukaryota</taxon>
        <taxon>Sar</taxon>
        <taxon>Stramenopiles</taxon>
        <taxon>Oomycota</taxon>
        <taxon>Peronosporomycetes</taxon>
        <taxon>Peronosporales</taxon>
        <taxon>Peronosporaceae</taxon>
        <taxon>Phytophthora</taxon>
    </lineage>
</organism>
<proteinExistence type="predicted"/>